<dbReference type="SUPFAM" id="SSF49777">
    <property type="entry name" value="PEBP-like"/>
    <property type="match status" value="1"/>
</dbReference>
<protein>
    <recommendedName>
        <fullName evidence="3">Phosphatidylethanolamine-binding protein</fullName>
    </recommendedName>
</protein>
<dbReference type="PANTHER" id="PTHR30289:SF1">
    <property type="entry name" value="PEBP (PHOSPHATIDYLETHANOLAMINE-BINDING PROTEIN) FAMILY PROTEIN"/>
    <property type="match status" value="1"/>
</dbReference>
<sequence length="169" mass="18597">MFTINSPAVADGGELPEKYAEKNLVSPPLTWSNVPEGTKSLALAMTDPDLPEAFNFPRVFAHWLVYNISPDLQELPEGASPGRMPKGTEELNSDFVLFGSEAHKNHYAGPWPPDRSHRYVFTLYALKVEHLEIEGNADFVEFAKQVLPVTIDTTSLCVRYGPAGSPLPG</sequence>
<dbReference type="KEGG" id="dov:DSCO28_15860"/>
<dbReference type="AlphaFoldDB" id="A0A5K7ZPQ3"/>
<dbReference type="InterPro" id="IPR005247">
    <property type="entry name" value="YbhB_YbcL/LppC-like"/>
</dbReference>
<name>A0A5K7ZPQ3_9BACT</name>
<gene>
    <name evidence="1" type="ORF">DSCO28_15860</name>
</gene>
<dbReference type="Pfam" id="PF01161">
    <property type="entry name" value="PBP"/>
    <property type="match status" value="1"/>
</dbReference>
<evidence type="ECO:0008006" key="3">
    <source>
        <dbReference type="Google" id="ProtNLM"/>
    </source>
</evidence>
<dbReference type="InterPro" id="IPR036610">
    <property type="entry name" value="PEBP-like_sf"/>
</dbReference>
<organism evidence="1 2">
    <name type="scientific">Desulfosarcina ovata subsp. sediminis</name>
    <dbReference type="NCBI Taxonomy" id="885957"/>
    <lineage>
        <taxon>Bacteria</taxon>
        <taxon>Pseudomonadati</taxon>
        <taxon>Thermodesulfobacteriota</taxon>
        <taxon>Desulfobacteria</taxon>
        <taxon>Desulfobacterales</taxon>
        <taxon>Desulfosarcinaceae</taxon>
        <taxon>Desulfosarcina</taxon>
    </lineage>
</organism>
<dbReference type="Proteomes" id="UP000425960">
    <property type="component" value="Chromosome"/>
</dbReference>
<accession>A0A5K7ZPQ3</accession>
<proteinExistence type="predicted"/>
<dbReference type="RefSeq" id="WP_155321828.1">
    <property type="nucleotide sequence ID" value="NZ_AP021876.1"/>
</dbReference>
<evidence type="ECO:0000313" key="2">
    <source>
        <dbReference type="Proteomes" id="UP000425960"/>
    </source>
</evidence>
<evidence type="ECO:0000313" key="1">
    <source>
        <dbReference type="EMBL" id="BBO81020.1"/>
    </source>
</evidence>
<dbReference type="EMBL" id="AP021876">
    <property type="protein sequence ID" value="BBO81020.1"/>
    <property type="molecule type" value="Genomic_DNA"/>
</dbReference>
<dbReference type="Gene3D" id="3.90.280.10">
    <property type="entry name" value="PEBP-like"/>
    <property type="match status" value="1"/>
</dbReference>
<dbReference type="CDD" id="cd00865">
    <property type="entry name" value="PEBP_bact_arch"/>
    <property type="match status" value="1"/>
</dbReference>
<dbReference type="NCBIfam" id="TIGR00481">
    <property type="entry name" value="YbhB/YbcL family Raf kinase inhibitor-like protein"/>
    <property type="match status" value="1"/>
</dbReference>
<dbReference type="PANTHER" id="PTHR30289">
    <property type="entry name" value="UNCHARACTERIZED PROTEIN YBCL-RELATED"/>
    <property type="match status" value="1"/>
</dbReference>
<dbReference type="InterPro" id="IPR008914">
    <property type="entry name" value="PEBP"/>
</dbReference>
<reference evidence="1 2" key="1">
    <citation type="submission" date="2019-11" db="EMBL/GenBank/DDBJ databases">
        <title>Comparative genomics of hydrocarbon-degrading Desulfosarcina strains.</title>
        <authorList>
            <person name="Watanabe M."/>
            <person name="Kojima H."/>
            <person name="Fukui M."/>
        </authorList>
    </citation>
    <scope>NUCLEOTIDE SEQUENCE [LARGE SCALE GENOMIC DNA]</scope>
    <source>
        <strain evidence="1 2">28bB2T</strain>
    </source>
</reference>